<feature type="domain" description="CENP-V/GFA" evidence="6">
    <location>
        <begin position="35"/>
        <end position="168"/>
    </location>
</feature>
<evidence type="ECO:0000313" key="8">
    <source>
        <dbReference type="RefSeq" id="XP_033459916.1"/>
    </source>
</evidence>
<keyword evidence="2" id="KW-0479">Metal-binding</keyword>
<proteinExistence type="inferred from homology"/>
<evidence type="ECO:0000256" key="4">
    <source>
        <dbReference type="ARBA" id="ARBA00023239"/>
    </source>
</evidence>
<reference evidence="8" key="1">
    <citation type="submission" date="2020-01" db="EMBL/GenBank/DDBJ databases">
        <authorList>
            <consortium name="DOE Joint Genome Institute"/>
            <person name="Haridas S."/>
            <person name="Albert R."/>
            <person name="Binder M."/>
            <person name="Bloem J."/>
            <person name="Labutti K."/>
            <person name="Salamov A."/>
            <person name="Andreopoulos B."/>
            <person name="Baker S.E."/>
            <person name="Barry K."/>
            <person name="Bills G."/>
            <person name="Bluhm B.H."/>
            <person name="Cannon C."/>
            <person name="Castanera R."/>
            <person name="Culley D.E."/>
            <person name="Daum C."/>
            <person name="Ezra D."/>
            <person name="Gonzalez J.B."/>
            <person name="Henrissat B."/>
            <person name="Kuo A."/>
            <person name="Liang C."/>
            <person name="Lipzen A."/>
            <person name="Lutzoni F."/>
            <person name="Magnuson J."/>
            <person name="Mondo S."/>
            <person name="Nolan M."/>
            <person name="Ohm R."/>
            <person name="Pangilinan J."/>
            <person name="Park H.-J."/>
            <person name="Ramirez L."/>
            <person name="Alfaro M."/>
            <person name="Sun H."/>
            <person name="Tritt A."/>
            <person name="Yoshinaga Y."/>
            <person name="Zwiers L.-H."/>
            <person name="Turgeon B.G."/>
            <person name="Goodwin S.B."/>
            <person name="Spatafora J.W."/>
            <person name="Crous P.W."/>
            <person name="Grigoriev I.V."/>
        </authorList>
    </citation>
    <scope>NUCLEOTIDE SEQUENCE</scope>
    <source>
        <strain evidence="8">CBS 342.82</strain>
    </source>
</reference>
<reference evidence="8" key="3">
    <citation type="submission" date="2025-08" db="UniProtKB">
        <authorList>
            <consortium name="RefSeq"/>
        </authorList>
    </citation>
    <scope>IDENTIFICATION</scope>
    <source>
        <strain evidence="8">CBS 342.82</strain>
    </source>
</reference>
<dbReference type="GeneID" id="54364245"/>
<feature type="compositionally biased region" description="Basic and acidic residues" evidence="5">
    <location>
        <begin position="184"/>
        <end position="208"/>
    </location>
</feature>
<keyword evidence="7" id="KW-1185">Reference proteome</keyword>
<dbReference type="InterPro" id="IPR006913">
    <property type="entry name" value="CENP-V/GFA"/>
</dbReference>
<dbReference type="GO" id="GO:0016846">
    <property type="term" value="F:carbon-sulfur lyase activity"/>
    <property type="evidence" value="ECO:0007669"/>
    <property type="project" value="InterPro"/>
</dbReference>
<evidence type="ECO:0000256" key="5">
    <source>
        <dbReference type="SAM" id="MobiDB-lite"/>
    </source>
</evidence>
<dbReference type="AlphaFoldDB" id="A0A6J3M4C8"/>
<dbReference type="SUPFAM" id="SSF51316">
    <property type="entry name" value="Mss4-like"/>
    <property type="match status" value="1"/>
</dbReference>
<keyword evidence="4" id="KW-0456">Lyase</keyword>
<name>A0A6J3M4C8_9PEZI</name>
<dbReference type="PROSITE" id="PS51891">
    <property type="entry name" value="CENP_V_GFA"/>
    <property type="match status" value="1"/>
</dbReference>
<comment type="similarity">
    <text evidence="1">Belongs to the Gfa family.</text>
</comment>
<sequence>MDAKSSERPDSANDGWKERAPYSIRNSDENVHCIYEASCHCGKVKYQLSREIPLDSKLCHCATCQTQHAAPFQWAAIFHKEDTNFTHGHHNLEWYDPTEKSVEHKLPCKVRCSYCHSPIMDEGRNMILLFPSLIHFKSTKERENSKPRCHMFYTQRVIDIPDGLPKWTGLNDDSDLVEDSPPELVREHARALEQRKAKEQEEKNRRKQ</sequence>
<feature type="region of interest" description="Disordered" evidence="5">
    <location>
        <begin position="171"/>
        <end position="208"/>
    </location>
</feature>
<evidence type="ECO:0000313" key="7">
    <source>
        <dbReference type="Proteomes" id="UP000504637"/>
    </source>
</evidence>
<gene>
    <name evidence="8" type="ORF">K489DRAFT_388759</name>
</gene>
<evidence type="ECO:0000256" key="3">
    <source>
        <dbReference type="ARBA" id="ARBA00022833"/>
    </source>
</evidence>
<dbReference type="RefSeq" id="XP_033459916.1">
    <property type="nucleotide sequence ID" value="XM_033606445.1"/>
</dbReference>
<dbReference type="PANTHER" id="PTHR33337:SF40">
    <property type="entry name" value="CENP-V_GFA DOMAIN-CONTAINING PROTEIN-RELATED"/>
    <property type="match status" value="1"/>
</dbReference>
<dbReference type="Gene3D" id="3.90.1590.10">
    <property type="entry name" value="glutathione-dependent formaldehyde- activating enzyme (gfa)"/>
    <property type="match status" value="1"/>
</dbReference>
<evidence type="ECO:0000256" key="1">
    <source>
        <dbReference type="ARBA" id="ARBA00005495"/>
    </source>
</evidence>
<dbReference type="InterPro" id="IPR011057">
    <property type="entry name" value="Mss4-like_sf"/>
</dbReference>
<feature type="compositionally biased region" description="Acidic residues" evidence="5">
    <location>
        <begin position="172"/>
        <end position="181"/>
    </location>
</feature>
<evidence type="ECO:0000256" key="2">
    <source>
        <dbReference type="ARBA" id="ARBA00022723"/>
    </source>
</evidence>
<dbReference type="GO" id="GO:0046872">
    <property type="term" value="F:metal ion binding"/>
    <property type="evidence" value="ECO:0007669"/>
    <property type="project" value="UniProtKB-KW"/>
</dbReference>
<dbReference type="OrthoDB" id="9970124at2759"/>
<evidence type="ECO:0000259" key="6">
    <source>
        <dbReference type="PROSITE" id="PS51891"/>
    </source>
</evidence>
<protein>
    <submittedName>
        <fullName evidence="8">Glutathione-dependent formaldehyde-activating, GFA</fullName>
    </submittedName>
</protein>
<organism evidence="8">
    <name type="scientific">Dissoconium aciculare CBS 342.82</name>
    <dbReference type="NCBI Taxonomy" id="1314786"/>
    <lineage>
        <taxon>Eukaryota</taxon>
        <taxon>Fungi</taxon>
        <taxon>Dikarya</taxon>
        <taxon>Ascomycota</taxon>
        <taxon>Pezizomycotina</taxon>
        <taxon>Dothideomycetes</taxon>
        <taxon>Dothideomycetidae</taxon>
        <taxon>Mycosphaerellales</taxon>
        <taxon>Dissoconiaceae</taxon>
        <taxon>Dissoconium</taxon>
    </lineage>
</organism>
<accession>A0A6J3M4C8</accession>
<reference evidence="8" key="2">
    <citation type="submission" date="2020-04" db="EMBL/GenBank/DDBJ databases">
        <authorList>
            <consortium name="NCBI Genome Project"/>
        </authorList>
    </citation>
    <scope>NUCLEOTIDE SEQUENCE</scope>
    <source>
        <strain evidence="8">CBS 342.82</strain>
    </source>
</reference>
<dbReference type="PANTHER" id="PTHR33337">
    <property type="entry name" value="GFA DOMAIN-CONTAINING PROTEIN"/>
    <property type="match status" value="1"/>
</dbReference>
<dbReference type="Proteomes" id="UP000504637">
    <property type="component" value="Unplaced"/>
</dbReference>
<keyword evidence="3" id="KW-0862">Zinc</keyword>
<dbReference type="Pfam" id="PF04828">
    <property type="entry name" value="GFA"/>
    <property type="match status" value="1"/>
</dbReference>